<feature type="signal peptide" evidence="1">
    <location>
        <begin position="1"/>
        <end position="35"/>
    </location>
</feature>
<dbReference type="InterPro" id="IPR023220">
    <property type="entry name" value="T4SS_VirB5-domain"/>
</dbReference>
<dbReference type="InterPro" id="IPR014158">
    <property type="entry name" value="T4SS_VirB5"/>
</dbReference>
<dbReference type="RefSeq" id="WP_084693960.1">
    <property type="nucleotide sequence ID" value="NZ_VDDC01000046.1"/>
</dbReference>
<accession>A0A5C4R1J7</accession>
<reference evidence="2 3" key="1">
    <citation type="submission" date="2019-06" db="EMBL/GenBank/DDBJ databases">
        <authorList>
            <person name="Li J."/>
        </authorList>
    </citation>
    <scope>NUCLEOTIDE SEQUENCE [LARGE SCALE GENOMIC DNA]</scope>
    <source>
        <strain evidence="2 3">CGMCC 1.8012</strain>
    </source>
</reference>
<keyword evidence="1" id="KW-0732">Signal</keyword>
<evidence type="ECO:0000313" key="3">
    <source>
        <dbReference type="Proteomes" id="UP000304880"/>
    </source>
</evidence>
<dbReference type="AlphaFoldDB" id="A0A5C4R1J7"/>
<keyword evidence="3" id="KW-1185">Reference proteome</keyword>
<evidence type="ECO:0000256" key="1">
    <source>
        <dbReference type="SAM" id="SignalP"/>
    </source>
</evidence>
<dbReference type="EMBL" id="VDDC01000046">
    <property type="protein sequence ID" value="TNH37855.1"/>
    <property type="molecule type" value="Genomic_DNA"/>
</dbReference>
<dbReference type="SUPFAM" id="SSF101082">
    <property type="entry name" value="Typo IV secretion system protein TraC"/>
    <property type="match status" value="1"/>
</dbReference>
<dbReference type="Pfam" id="PF07996">
    <property type="entry name" value="T4SS"/>
    <property type="match status" value="1"/>
</dbReference>
<evidence type="ECO:0000313" key="2">
    <source>
        <dbReference type="EMBL" id="TNH37855.1"/>
    </source>
</evidence>
<dbReference type="Gene3D" id="1.20.58.430">
    <property type="entry name" value="Type IV secretion system, VirB5-domain"/>
    <property type="match status" value="1"/>
</dbReference>
<gene>
    <name evidence="2" type="ORF">FHD67_18065</name>
</gene>
<protein>
    <submittedName>
        <fullName evidence="2">Conjugal transfer protein TraF</fullName>
    </submittedName>
</protein>
<comment type="caution">
    <text evidence="2">The sequence shown here is derived from an EMBL/GenBank/DDBJ whole genome shotgun (WGS) entry which is preliminary data.</text>
</comment>
<sequence length="269" mass="27823">MTMRDLRKFARPKAFAIAVVAATVLPYAHSNAAYAQGVPTVDTQNIAQSIRQLQNMLEDAGLQNAQLDQLLSQVTLLQGHLETANNLYASLTGARDIVGLTMDGDLNDLLEGNMSGVLGTILAGMNGDWSGLTGPRSVNMRTTMTAALESAGFGEGTVEELAGSSVPGARRVASAATGGAVVAAAGESAHANTAQSLGRVGALVDMIGETEDLKASIDLNTRVNAEVVIALSQLIELEAVTAVNSGMAGMMDAATMAEERAFLTFGNIE</sequence>
<proteinExistence type="predicted"/>
<feature type="chain" id="PRO_5023038961" evidence="1">
    <location>
        <begin position="36"/>
        <end position="269"/>
    </location>
</feature>
<name>A0A5C4R1J7_9RHOB</name>
<organism evidence="2 3">
    <name type="scientific">Paracoccus haeundaensis</name>
    <dbReference type="NCBI Taxonomy" id="225362"/>
    <lineage>
        <taxon>Bacteria</taxon>
        <taxon>Pseudomonadati</taxon>
        <taxon>Pseudomonadota</taxon>
        <taxon>Alphaproteobacteria</taxon>
        <taxon>Rhodobacterales</taxon>
        <taxon>Paracoccaceae</taxon>
        <taxon>Paracoccus</taxon>
    </lineage>
</organism>
<dbReference type="Proteomes" id="UP000304880">
    <property type="component" value="Unassembled WGS sequence"/>
</dbReference>